<organism evidence="1 2">
    <name type="scientific">Blastomyces percursus</name>
    <dbReference type="NCBI Taxonomy" id="1658174"/>
    <lineage>
        <taxon>Eukaryota</taxon>
        <taxon>Fungi</taxon>
        <taxon>Dikarya</taxon>
        <taxon>Ascomycota</taxon>
        <taxon>Pezizomycotina</taxon>
        <taxon>Eurotiomycetes</taxon>
        <taxon>Eurotiomycetidae</taxon>
        <taxon>Onygenales</taxon>
        <taxon>Ajellomycetaceae</taxon>
        <taxon>Blastomyces</taxon>
    </lineage>
</organism>
<dbReference type="EMBL" id="LGTZ01001738">
    <property type="protein sequence ID" value="OJD20712.1"/>
    <property type="molecule type" value="Genomic_DNA"/>
</dbReference>
<name>A0A1J9PWH7_9EURO</name>
<comment type="caution">
    <text evidence="1">The sequence shown here is derived from an EMBL/GenBank/DDBJ whole genome shotgun (WGS) entry which is preliminary data.</text>
</comment>
<evidence type="ECO:0000313" key="2">
    <source>
        <dbReference type="Proteomes" id="UP000242791"/>
    </source>
</evidence>
<dbReference type="AlphaFoldDB" id="A0A1J9PWH7"/>
<proteinExistence type="predicted"/>
<evidence type="ECO:0000313" key="1">
    <source>
        <dbReference type="EMBL" id="OJD20712.1"/>
    </source>
</evidence>
<sequence length="116" mass="13534">MAELFVAIYQPRNAIFQIVGEPCNFKYDERAATPEDSIHHIKNIRVAEIDYINHFRQIVKGQKIENEIYHWGCQQWVIDVLESLVADGLLSDYDHDEAKLKLDPLFGVQLEDKYEA</sequence>
<keyword evidence="2" id="KW-1185">Reference proteome</keyword>
<reference evidence="1 2" key="1">
    <citation type="submission" date="2015-08" db="EMBL/GenBank/DDBJ databases">
        <title>Emmonsia species relationships and genome sequence.</title>
        <authorList>
            <person name="Cuomo C.A."/>
            <person name="Schwartz I.S."/>
            <person name="Kenyon C."/>
            <person name="De Hoog G.S."/>
            <person name="Govender N.P."/>
            <person name="Botha A."/>
            <person name="Moreno L."/>
            <person name="De Vries M."/>
            <person name="Munoz J.F."/>
            <person name="Stielow J.B."/>
        </authorList>
    </citation>
    <scope>NUCLEOTIDE SEQUENCE [LARGE SCALE GENOMIC DNA]</scope>
    <source>
        <strain evidence="1 2">EI222</strain>
    </source>
</reference>
<gene>
    <name evidence="1" type="ORF">ACJ73_07952</name>
</gene>
<dbReference type="Proteomes" id="UP000242791">
    <property type="component" value="Unassembled WGS sequence"/>
</dbReference>
<dbReference type="OrthoDB" id="3747467at2759"/>
<protein>
    <submittedName>
        <fullName evidence="1">Uncharacterized protein</fullName>
    </submittedName>
</protein>
<accession>A0A1J9PWH7</accession>
<dbReference type="VEuPathDB" id="FungiDB:ACJ73_07952"/>